<feature type="compositionally biased region" description="Basic and acidic residues" evidence="1">
    <location>
        <begin position="78"/>
        <end position="89"/>
    </location>
</feature>
<dbReference type="InterPro" id="IPR011112">
    <property type="entry name" value="Rho-like_N"/>
</dbReference>
<dbReference type="PANTHER" id="PTHR34449:SF5">
    <property type="entry name" value="ATP BINDING _ ATPASE"/>
    <property type="match status" value="1"/>
</dbReference>
<reference evidence="4" key="1">
    <citation type="journal article" date="2016" name="Nature">
        <title>The genome of the seagrass Zostera marina reveals angiosperm adaptation to the sea.</title>
        <authorList>
            <person name="Olsen J.L."/>
            <person name="Rouze P."/>
            <person name="Verhelst B."/>
            <person name="Lin Y.-C."/>
            <person name="Bayer T."/>
            <person name="Collen J."/>
            <person name="Dattolo E."/>
            <person name="De Paoli E."/>
            <person name="Dittami S."/>
            <person name="Maumus F."/>
            <person name="Michel G."/>
            <person name="Kersting A."/>
            <person name="Lauritano C."/>
            <person name="Lohaus R."/>
            <person name="Toepel M."/>
            <person name="Tonon T."/>
            <person name="Vanneste K."/>
            <person name="Amirebrahimi M."/>
            <person name="Brakel J."/>
            <person name="Bostroem C."/>
            <person name="Chovatia M."/>
            <person name="Grimwood J."/>
            <person name="Jenkins J.W."/>
            <person name="Jueterbock A."/>
            <person name="Mraz A."/>
            <person name="Stam W.T."/>
            <person name="Tice H."/>
            <person name="Bornberg-Bauer E."/>
            <person name="Green P.J."/>
            <person name="Pearson G.A."/>
            <person name="Procaccini G."/>
            <person name="Duarte C.M."/>
            <person name="Schmutz J."/>
            <person name="Reusch T.B.H."/>
            <person name="Van de Peer Y."/>
        </authorList>
    </citation>
    <scope>NUCLEOTIDE SEQUENCE [LARGE SCALE GENOMIC DNA]</scope>
    <source>
        <strain evidence="4">cv. Finnish</strain>
    </source>
</reference>
<dbReference type="STRING" id="29655.A0A0K9PGE8"/>
<dbReference type="OMA" id="FNYVSGY"/>
<dbReference type="AlphaFoldDB" id="A0A0K9PGE8"/>
<feature type="region of interest" description="Disordered" evidence="1">
    <location>
        <begin position="267"/>
        <end position="337"/>
    </location>
</feature>
<dbReference type="GO" id="GO:0003729">
    <property type="term" value="F:mRNA binding"/>
    <property type="evidence" value="ECO:0000318"/>
    <property type="project" value="GO_Central"/>
</dbReference>
<accession>A0A0K9PGE8</accession>
<dbReference type="Gene3D" id="1.10.720.10">
    <property type="match status" value="1"/>
</dbReference>
<dbReference type="Pfam" id="PF07498">
    <property type="entry name" value="Rho_N"/>
    <property type="match status" value="1"/>
</dbReference>
<feature type="compositionally biased region" description="Basic and acidic residues" evidence="1">
    <location>
        <begin position="185"/>
        <end position="204"/>
    </location>
</feature>
<dbReference type="OrthoDB" id="652255at2759"/>
<evidence type="ECO:0000259" key="2">
    <source>
        <dbReference type="Pfam" id="PF07498"/>
    </source>
</evidence>
<dbReference type="EMBL" id="LFYR01000864">
    <property type="protein sequence ID" value="KMZ68054.1"/>
    <property type="molecule type" value="Genomic_DNA"/>
</dbReference>
<evidence type="ECO:0000256" key="1">
    <source>
        <dbReference type="SAM" id="MobiDB-lite"/>
    </source>
</evidence>
<feature type="region of interest" description="Disordered" evidence="1">
    <location>
        <begin position="174"/>
        <end position="216"/>
    </location>
</feature>
<evidence type="ECO:0000313" key="3">
    <source>
        <dbReference type="EMBL" id="KMZ68054.1"/>
    </source>
</evidence>
<dbReference type="GO" id="GO:0010239">
    <property type="term" value="P:chloroplast mRNA processing"/>
    <property type="evidence" value="ECO:0000318"/>
    <property type="project" value="GO_Central"/>
</dbReference>
<dbReference type="GO" id="GO:1901259">
    <property type="term" value="P:chloroplast rRNA processing"/>
    <property type="evidence" value="ECO:0000318"/>
    <property type="project" value="GO_Central"/>
</dbReference>
<feature type="compositionally biased region" description="Polar residues" evidence="1">
    <location>
        <begin position="103"/>
        <end position="116"/>
    </location>
</feature>
<organism evidence="3 4">
    <name type="scientific">Zostera marina</name>
    <name type="common">Eelgrass</name>
    <dbReference type="NCBI Taxonomy" id="29655"/>
    <lineage>
        <taxon>Eukaryota</taxon>
        <taxon>Viridiplantae</taxon>
        <taxon>Streptophyta</taxon>
        <taxon>Embryophyta</taxon>
        <taxon>Tracheophyta</taxon>
        <taxon>Spermatophyta</taxon>
        <taxon>Magnoliopsida</taxon>
        <taxon>Liliopsida</taxon>
        <taxon>Zosteraceae</taxon>
        <taxon>Zostera</taxon>
    </lineage>
</organism>
<feature type="compositionally biased region" description="Acidic residues" evidence="1">
    <location>
        <begin position="289"/>
        <end position="331"/>
    </location>
</feature>
<feature type="domain" description="Rho termination factor-like N-terminal" evidence="2">
    <location>
        <begin position="337"/>
        <end position="367"/>
    </location>
</feature>
<feature type="compositionally biased region" description="Polar residues" evidence="1">
    <location>
        <begin position="46"/>
        <end position="55"/>
    </location>
</feature>
<dbReference type="GO" id="GO:0009507">
    <property type="term" value="C:chloroplast"/>
    <property type="evidence" value="ECO:0000318"/>
    <property type="project" value="GO_Central"/>
</dbReference>
<evidence type="ECO:0000313" key="4">
    <source>
        <dbReference type="Proteomes" id="UP000036987"/>
    </source>
</evidence>
<comment type="caution">
    <text evidence="3">The sequence shown here is derived from an EMBL/GenBank/DDBJ whole genome shotgun (WGS) entry which is preliminary data.</text>
</comment>
<dbReference type="Proteomes" id="UP000036987">
    <property type="component" value="Unassembled WGS sequence"/>
</dbReference>
<dbReference type="GO" id="GO:0019843">
    <property type="term" value="F:rRNA binding"/>
    <property type="evidence" value="ECO:0000318"/>
    <property type="project" value="GO_Central"/>
</dbReference>
<proteinExistence type="predicted"/>
<name>A0A0K9PGE8_ZOSMR</name>
<protein>
    <submittedName>
        <fullName evidence="3">SAP-like protein BP-73, putative, expressed</fullName>
    </submittedName>
</protein>
<sequence>MSQAVNLLPSIPIQGYCQLLPLTKGSPSMVVYEHSKIRTSRKLTFVCSTPSSPSSNHHRRNPDFSRQTKGYSRGRTRQNQDRERFEAPQENHPPPSKNGPVISFSNNPRYSATATPGQREKEIVQLFRKVQSQLRQRTAIKEEKKIESLQQGGGQGGGGEKGTVDSLLKLLRKHSVDRRKVSSSSDRDNSITEQQQERENKSLDEENSNSKFFETDTILNADEDIKKPATAEISVVATSSRPPSKFQRRSPVPRVKFQPVYSAEKEEVMTEKEDELEKEAHLDPVFFDELAEDSSESDMMDDDLEDEMEEEEEEEDEEEEDDEEEEEEETLIENPVDLSSMKLVELKEFAKSRGVKGYSKLKKIDLVKLLEGL</sequence>
<keyword evidence="4" id="KW-1185">Reference proteome</keyword>
<feature type="region of interest" description="Disordered" evidence="1">
    <location>
        <begin position="46"/>
        <end position="117"/>
    </location>
</feature>
<dbReference type="GO" id="GO:0006353">
    <property type="term" value="P:DNA-templated transcription termination"/>
    <property type="evidence" value="ECO:0007669"/>
    <property type="project" value="InterPro"/>
</dbReference>
<gene>
    <name evidence="3" type="ORF">ZOSMA_24G00770</name>
</gene>
<dbReference type="PANTHER" id="PTHR34449">
    <property type="entry name" value="RHO TERMINATION FACTOR"/>
    <property type="match status" value="1"/>
</dbReference>